<comment type="caution">
    <text evidence="3">The sequence shown here is derived from an EMBL/GenBank/DDBJ whole genome shotgun (WGS) entry which is preliminary data.</text>
</comment>
<evidence type="ECO:0000259" key="2">
    <source>
        <dbReference type="Pfam" id="PF02775"/>
    </source>
</evidence>
<dbReference type="Gene3D" id="3.40.50.970">
    <property type="match status" value="1"/>
</dbReference>
<name>A0A9Q4PUM6_9EURY</name>
<dbReference type="Proteomes" id="UP001143747">
    <property type="component" value="Unassembled WGS sequence"/>
</dbReference>
<evidence type="ECO:0000313" key="3">
    <source>
        <dbReference type="EMBL" id="MDE4907075.1"/>
    </source>
</evidence>
<dbReference type="PANTHER" id="PTHR48084:SF4">
    <property type="entry name" value="2-OXOGLUTARATE OXIDOREDUCTASE SUBUNIT KORB"/>
    <property type="match status" value="1"/>
</dbReference>
<dbReference type="PANTHER" id="PTHR48084">
    <property type="entry name" value="2-OXOGLUTARATE OXIDOREDUCTASE SUBUNIT KORB-RELATED"/>
    <property type="match status" value="1"/>
</dbReference>
<gene>
    <name evidence="3" type="ORF">L0665_00335</name>
</gene>
<sequence>MTTGIITDAQNTWCPGCGNFAIEHALKDVILRLEAEGTPREKMVLVSGIGCHAKMADYLNINSFYSLHGRSVSFATGICMANPDLKVICCVGDGDAYAEGIAHLLFAAKRNVNMTVLVHNNRVYGLTKGQFTPTSPGEYHSKSNPYASNDLAFNPPELLLSAGCSFVARGYSRRGKELKELIYDGISHSGFSFIDILQICASYMDKTEEYDEQVYVPVSHNPEDFDAACRLVREYRYNDSGKIALGILFQEKRGTFHVGTPYLQQKYEDKQSFVMRFIDGRR</sequence>
<dbReference type="RefSeq" id="WP_274923734.1">
    <property type="nucleotide sequence ID" value="NZ_JAKELO010000001.1"/>
</dbReference>
<reference evidence="3" key="1">
    <citation type="submission" date="2022-01" db="EMBL/GenBank/DDBJ databases">
        <title>Draft genome of Methanogenium marinum DSM 15558.</title>
        <authorList>
            <person name="Chen S.-C."/>
            <person name="You Y.-T."/>
        </authorList>
    </citation>
    <scope>NUCLEOTIDE SEQUENCE</scope>
    <source>
        <strain evidence="3">DSM 15558</strain>
    </source>
</reference>
<dbReference type="SUPFAM" id="SSF52518">
    <property type="entry name" value="Thiamin diphosphate-binding fold (THDP-binding)"/>
    <property type="match status" value="1"/>
</dbReference>
<accession>A0A9Q4PUM6</accession>
<dbReference type="Pfam" id="PF02775">
    <property type="entry name" value="TPP_enzyme_C"/>
    <property type="match status" value="1"/>
</dbReference>
<feature type="domain" description="Thiamine pyrophosphate enzyme TPP-binding" evidence="2">
    <location>
        <begin position="48"/>
        <end position="196"/>
    </location>
</feature>
<dbReference type="EMBL" id="JAKELO010000001">
    <property type="protein sequence ID" value="MDE4907075.1"/>
    <property type="molecule type" value="Genomic_DNA"/>
</dbReference>
<evidence type="ECO:0000313" key="4">
    <source>
        <dbReference type="Proteomes" id="UP001143747"/>
    </source>
</evidence>
<dbReference type="InterPro" id="IPR011766">
    <property type="entry name" value="TPP_enzyme_TPP-bd"/>
</dbReference>
<organism evidence="3 4">
    <name type="scientific">Methanogenium marinum</name>
    <dbReference type="NCBI Taxonomy" id="348610"/>
    <lineage>
        <taxon>Archaea</taxon>
        <taxon>Methanobacteriati</taxon>
        <taxon>Methanobacteriota</taxon>
        <taxon>Stenosarchaea group</taxon>
        <taxon>Methanomicrobia</taxon>
        <taxon>Methanomicrobiales</taxon>
        <taxon>Methanomicrobiaceae</taxon>
        <taxon>Methanogenium</taxon>
    </lineage>
</organism>
<dbReference type="GO" id="GO:0044272">
    <property type="term" value="P:sulfur compound biosynthetic process"/>
    <property type="evidence" value="ECO:0007669"/>
    <property type="project" value="UniProtKB-ARBA"/>
</dbReference>
<dbReference type="CDD" id="cd03375">
    <property type="entry name" value="TPP_OGFOR"/>
    <property type="match status" value="1"/>
</dbReference>
<keyword evidence="1" id="KW-0560">Oxidoreductase</keyword>
<protein>
    <submittedName>
        <fullName evidence="3">Thiamine pyrophosphate-dependent enzyme</fullName>
    </submittedName>
</protein>
<keyword evidence="4" id="KW-1185">Reference proteome</keyword>
<evidence type="ECO:0000256" key="1">
    <source>
        <dbReference type="ARBA" id="ARBA00023002"/>
    </source>
</evidence>
<dbReference type="GO" id="GO:0016625">
    <property type="term" value="F:oxidoreductase activity, acting on the aldehyde or oxo group of donors, iron-sulfur protein as acceptor"/>
    <property type="evidence" value="ECO:0007669"/>
    <property type="project" value="UniProtKB-ARBA"/>
</dbReference>
<dbReference type="GO" id="GO:0045333">
    <property type="term" value="P:cellular respiration"/>
    <property type="evidence" value="ECO:0007669"/>
    <property type="project" value="UniProtKB-ARBA"/>
</dbReference>
<dbReference type="GO" id="GO:0030976">
    <property type="term" value="F:thiamine pyrophosphate binding"/>
    <property type="evidence" value="ECO:0007669"/>
    <property type="project" value="InterPro"/>
</dbReference>
<dbReference type="GO" id="GO:0006082">
    <property type="term" value="P:organic acid metabolic process"/>
    <property type="evidence" value="ECO:0007669"/>
    <property type="project" value="UniProtKB-ARBA"/>
</dbReference>
<dbReference type="AlphaFoldDB" id="A0A9Q4PUM6"/>
<dbReference type="InterPro" id="IPR029061">
    <property type="entry name" value="THDP-binding"/>
</dbReference>
<proteinExistence type="predicted"/>
<dbReference type="InterPro" id="IPR051457">
    <property type="entry name" value="2-oxoacid:Fd_oxidoreductase"/>
</dbReference>